<accession>A0A383CZF6</accession>
<dbReference type="SUPFAM" id="SSF82171">
    <property type="entry name" value="DPP6 N-terminal domain-like"/>
    <property type="match status" value="1"/>
</dbReference>
<name>A0A383CZF6_9ZZZZ</name>
<dbReference type="PANTHER" id="PTHR36842:SF1">
    <property type="entry name" value="PROTEIN TOLB"/>
    <property type="match status" value="1"/>
</dbReference>
<dbReference type="EMBL" id="UINC01213077">
    <property type="protein sequence ID" value="SVE37687.1"/>
    <property type="molecule type" value="Genomic_DNA"/>
</dbReference>
<gene>
    <name evidence="3" type="ORF">METZ01_LOCUS490541</name>
</gene>
<evidence type="ECO:0000256" key="1">
    <source>
        <dbReference type="ARBA" id="ARBA00009820"/>
    </source>
</evidence>
<dbReference type="Gene3D" id="2.120.10.30">
    <property type="entry name" value="TolB, C-terminal domain"/>
    <property type="match status" value="1"/>
</dbReference>
<dbReference type="Pfam" id="PF07676">
    <property type="entry name" value="PD40"/>
    <property type="match status" value="2"/>
</dbReference>
<dbReference type="PANTHER" id="PTHR36842">
    <property type="entry name" value="PROTEIN TOLB HOMOLOG"/>
    <property type="match status" value="1"/>
</dbReference>
<dbReference type="InterPro" id="IPR011042">
    <property type="entry name" value="6-blade_b-propeller_TolB-like"/>
</dbReference>
<feature type="non-terminal residue" evidence="3">
    <location>
        <position position="1"/>
    </location>
</feature>
<evidence type="ECO:0000313" key="3">
    <source>
        <dbReference type="EMBL" id="SVE37687.1"/>
    </source>
</evidence>
<feature type="non-terminal residue" evidence="3">
    <location>
        <position position="238"/>
    </location>
</feature>
<feature type="region of interest" description="Disordered" evidence="2">
    <location>
        <begin position="129"/>
        <end position="153"/>
    </location>
</feature>
<dbReference type="AlphaFoldDB" id="A0A383CZF6"/>
<proteinExistence type="inferred from homology"/>
<organism evidence="3">
    <name type="scientific">marine metagenome</name>
    <dbReference type="NCBI Taxonomy" id="408172"/>
    <lineage>
        <taxon>unclassified sequences</taxon>
        <taxon>metagenomes</taxon>
        <taxon>ecological metagenomes</taxon>
    </lineage>
</organism>
<reference evidence="3" key="1">
    <citation type="submission" date="2018-05" db="EMBL/GenBank/DDBJ databases">
        <authorList>
            <person name="Lanie J.A."/>
            <person name="Ng W.-L."/>
            <person name="Kazmierczak K.M."/>
            <person name="Andrzejewski T.M."/>
            <person name="Davidsen T.M."/>
            <person name="Wayne K.J."/>
            <person name="Tettelin H."/>
            <person name="Glass J.I."/>
            <person name="Rusch D."/>
            <person name="Podicherti R."/>
            <person name="Tsui H.-C.T."/>
            <person name="Winkler M.E."/>
        </authorList>
    </citation>
    <scope>NUCLEOTIDE SEQUENCE</scope>
</reference>
<feature type="region of interest" description="Disordered" evidence="2">
    <location>
        <begin position="172"/>
        <end position="201"/>
    </location>
</feature>
<dbReference type="InterPro" id="IPR011659">
    <property type="entry name" value="WD40"/>
</dbReference>
<comment type="similarity">
    <text evidence="1">Belongs to the TolB family.</text>
</comment>
<evidence type="ECO:0000256" key="2">
    <source>
        <dbReference type="SAM" id="MobiDB-lite"/>
    </source>
</evidence>
<protein>
    <submittedName>
        <fullName evidence="3">Uncharacterized protein</fullName>
    </submittedName>
</protein>
<sequence>LWQDPEQNVFIEEADPLNPDGVDAVNQGGDRLEATFSPNGTTMVLVRRDNNETGTDMYLSQWDGRVWSRPETIVSLNSSANDRGPAFSRDGEYLYFASDREGGKGGYDLYVARKNGEGWSAAESLGETVNTADDERGPAPSADGKRLFFSSDRSGNSEDDILVADIIKATVAPDPSEPEEEPSMPPFSAAKPVDDLNSEADDVQAALTRRGDHVFLASDRDRDEESGFGLYLSRVVGG</sequence>